<dbReference type="EMBL" id="MDCE01000006">
    <property type="protein sequence ID" value="PPV07837.1"/>
    <property type="molecule type" value="Genomic_DNA"/>
</dbReference>
<protein>
    <submittedName>
        <fullName evidence="1">Uncharacterized protein</fullName>
    </submittedName>
</protein>
<evidence type="ECO:0000313" key="1">
    <source>
        <dbReference type="EMBL" id="PPV07837.1"/>
    </source>
</evidence>
<reference evidence="1 2" key="1">
    <citation type="submission" date="2016-08" db="EMBL/GenBank/DDBJ databases">
        <title>Evolution of the type three secretion system and type three effector repertoires in Xanthomonas.</title>
        <authorList>
            <person name="Merda D."/>
            <person name="Briand M."/>
            <person name="Bosis E."/>
            <person name="Rousseau C."/>
            <person name="Portier P."/>
            <person name="Jacques M.-A."/>
            <person name="Fischer-Le Saux M."/>
        </authorList>
    </citation>
    <scope>NUCLEOTIDE SEQUENCE [LARGE SCALE GENOMIC DNA]</scope>
    <source>
        <strain evidence="1 2">CFBP1976</strain>
    </source>
</reference>
<comment type="caution">
    <text evidence="1">The sequence shown here is derived from an EMBL/GenBank/DDBJ whole genome shotgun (WGS) entry which is preliminary data.</text>
</comment>
<sequence>MRSDTSTLQERGASVAIDQHAQSRIVDCMHDPSLDGLQDQTLDQGNLAAAMCRPCVALARFLTQPRQ</sequence>
<evidence type="ECO:0000313" key="2">
    <source>
        <dbReference type="Proteomes" id="UP000239710"/>
    </source>
</evidence>
<organism evidence="1 2">
    <name type="scientific">Xanthomonas bromi</name>
    <dbReference type="NCBI Taxonomy" id="56449"/>
    <lineage>
        <taxon>Bacteria</taxon>
        <taxon>Pseudomonadati</taxon>
        <taxon>Pseudomonadota</taxon>
        <taxon>Gammaproteobacteria</taxon>
        <taxon>Lysobacterales</taxon>
        <taxon>Lysobacteraceae</taxon>
        <taxon>Xanthomonas</taxon>
    </lineage>
</organism>
<name>A0ABX5BS23_9XANT</name>
<gene>
    <name evidence="1" type="ORF">XbrCFBP1976_06060</name>
</gene>
<proteinExistence type="predicted"/>
<accession>A0ABX5BS23</accession>
<keyword evidence="2" id="KW-1185">Reference proteome</keyword>
<dbReference type="Proteomes" id="UP000239710">
    <property type="component" value="Unassembled WGS sequence"/>
</dbReference>